<name>A0ABU1JPS3_9PROT</name>
<feature type="transmembrane region" description="Helical" evidence="1">
    <location>
        <begin position="207"/>
        <end position="226"/>
    </location>
</feature>
<sequence length="335" mass="36821">MAASMIVLLHCIYVAYSRMTPPDEVSARAGLFLGIGVDIFFVISGFIMMMINDERDDGAGRFLINRICRIAPNYWFYTFALAVVGALYPSMLRAVDVNVETVLKSLFFIPFIRPNGELQPLLGVGWTLNYEMFFYLLFAVLIGMSGLRRTFAMVLAFAALSALSLAADQGTAFRSFFGNTIVFTFAGGMALHLVFRKWGRPRPSFAVVALAGAAAMLGPMLGAWNPPWETRFLLWGIPSMLIVYATLGLAPSGHAVARALERLGDASYTLYLSHTFVATAVFVAWQHLGPVLPAVFIPVAFAVSVAVALVAHRVVEIPLTHTARWAFEARRRRPA</sequence>
<keyword evidence="1" id="KW-1133">Transmembrane helix</keyword>
<dbReference type="InterPro" id="IPR050879">
    <property type="entry name" value="Acyltransferase_3"/>
</dbReference>
<dbReference type="Proteomes" id="UP001262410">
    <property type="component" value="Unassembled WGS sequence"/>
</dbReference>
<dbReference type="PANTHER" id="PTHR23028">
    <property type="entry name" value="ACETYLTRANSFERASE"/>
    <property type="match status" value="1"/>
</dbReference>
<evidence type="ECO:0000313" key="3">
    <source>
        <dbReference type="EMBL" id="MDR6290621.1"/>
    </source>
</evidence>
<evidence type="ECO:0000313" key="4">
    <source>
        <dbReference type="Proteomes" id="UP001262410"/>
    </source>
</evidence>
<feature type="domain" description="Acyltransferase 3" evidence="2">
    <location>
        <begin position="2"/>
        <end position="312"/>
    </location>
</feature>
<dbReference type="EMBL" id="JAVDPW010000005">
    <property type="protein sequence ID" value="MDR6290621.1"/>
    <property type="molecule type" value="Genomic_DNA"/>
</dbReference>
<dbReference type="PANTHER" id="PTHR23028:SF53">
    <property type="entry name" value="ACYL_TRANSF_3 DOMAIN-CONTAINING PROTEIN"/>
    <property type="match status" value="1"/>
</dbReference>
<evidence type="ECO:0000256" key="1">
    <source>
        <dbReference type="SAM" id="Phobius"/>
    </source>
</evidence>
<keyword evidence="4" id="KW-1185">Reference proteome</keyword>
<protein>
    <submittedName>
        <fullName evidence="3">Peptidoglycan/LPS O-acetylase OafA/YrhL</fullName>
    </submittedName>
</protein>
<proteinExistence type="predicted"/>
<comment type="caution">
    <text evidence="3">The sequence shown here is derived from an EMBL/GenBank/DDBJ whole genome shotgun (WGS) entry which is preliminary data.</text>
</comment>
<feature type="transmembrane region" description="Helical" evidence="1">
    <location>
        <begin position="291"/>
        <end position="311"/>
    </location>
</feature>
<keyword evidence="1" id="KW-0472">Membrane</keyword>
<dbReference type="InterPro" id="IPR002656">
    <property type="entry name" value="Acyl_transf_3_dom"/>
</dbReference>
<feature type="transmembrane region" description="Helical" evidence="1">
    <location>
        <begin position="123"/>
        <end position="143"/>
    </location>
</feature>
<feature type="transmembrane region" description="Helical" evidence="1">
    <location>
        <begin position="232"/>
        <end position="256"/>
    </location>
</feature>
<evidence type="ECO:0000259" key="2">
    <source>
        <dbReference type="Pfam" id="PF01757"/>
    </source>
</evidence>
<reference evidence="3 4" key="1">
    <citation type="submission" date="2023-07" db="EMBL/GenBank/DDBJ databases">
        <title>Sorghum-associated microbial communities from plants grown in Nebraska, USA.</title>
        <authorList>
            <person name="Schachtman D."/>
        </authorList>
    </citation>
    <scope>NUCLEOTIDE SEQUENCE [LARGE SCALE GENOMIC DNA]</scope>
    <source>
        <strain evidence="3 4">584</strain>
    </source>
</reference>
<organism evidence="3 4">
    <name type="scientific">Inquilinus ginsengisoli</name>
    <dbReference type="NCBI Taxonomy" id="363840"/>
    <lineage>
        <taxon>Bacteria</taxon>
        <taxon>Pseudomonadati</taxon>
        <taxon>Pseudomonadota</taxon>
        <taxon>Alphaproteobacteria</taxon>
        <taxon>Rhodospirillales</taxon>
        <taxon>Rhodospirillaceae</taxon>
        <taxon>Inquilinus</taxon>
    </lineage>
</organism>
<dbReference type="Pfam" id="PF01757">
    <property type="entry name" value="Acyl_transf_3"/>
    <property type="match status" value="1"/>
</dbReference>
<gene>
    <name evidence="3" type="ORF">E9232_003147</name>
</gene>
<feature type="transmembrane region" description="Helical" evidence="1">
    <location>
        <begin position="268"/>
        <end position="285"/>
    </location>
</feature>
<accession>A0ABU1JPS3</accession>
<feature type="transmembrane region" description="Helical" evidence="1">
    <location>
        <begin position="173"/>
        <end position="195"/>
    </location>
</feature>
<feature type="transmembrane region" description="Helical" evidence="1">
    <location>
        <begin position="150"/>
        <end position="167"/>
    </location>
</feature>
<feature type="transmembrane region" description="Helical" evidence="1">
    <location>
        <begin position="27"/>
        <end position="51"/>
    </location>
</feature>
<feature type="transmembrane region" description="Helical" evidence="1">
    <location>
        <begin position="72"/>
        <end position="91"/>
    </location>
</feature>
<keyword evidence="1" id="KW-0812">Transmembrane</keyword>